<evidence type="ECO:0000313" key="3">
    <source>
        <dbReference type="EMBL" id="MBO8428695.1"/>
    </source>
</evidence>
<feature type="chain" id="PRO_5038888953" evidence="1">
    <location>
        <begin position="25"/>
        <end position="362"/>
    </location>
</feature>
<sequence>MKKLFFAVSAILLSCILASGQVRNEIDIPDLDGYQTLKCDFHIHTVFSDGTVWPTVRVQEAYKEGLDAISLTEHIEYRPFSKDIKASHNRSYEVAKPLADKMGIILIKGSEITRSMPPGHSNAIFLSDADSLEQDDYKDAFAAAKRQNAFIFWNHPGWEAQQPDTTLWWNEHTELLEAGCMQGIEVVNGKYFPEAHRWCLEKGLTMIGNSDVHQPIDWNVDFAKGGHRGMTLVFARERSEEGIREALLNRRTVVYHGETLIGEEVYLKGLFEKALEIRDVKKGSKSVSVTFYNNSDLVFYLKKSGHDTDIRYFRDYTIRPHCLHTITVNLDNGVKSGKVNFEVTNLWVEPYKGMECSYAVEL</sequence>
<dbReference type="Pfam" id="PF16392">
    <property type="entry name" value="DUF5001"/>
    <property type="match status" value="1"/>
</dbReference>
<dbReference type="Gene3D" id="3.20.20.140">
    <property type="entry name" value="Metal-dependent hydrolases"/>
    <property type="match status" value="1"/>
</dbReference>
<proteinExistence type="predicted"/>
<reference evidence="3" key="1">
    <citation type="submission" date="2020-10" db="EMBL/GenBank/DDBJ databases">
        <authorList>
            <person name="Gilroy R."/>
        </authorList>
    </citation>
    <scope>NUCLEOTIDE SEQUENCE</scope>
    <source>
        <strain evidence="3">15467</strain>
    </source>
</reference>
<dbReference type="NCBIfam" id="NF038032">
    <property type="entry name" value="CehA_McbA_metalo"/>
    <property type="match status" value="1"/>
</dbReference>
<name>A0A9D9DM87_9BACT</name>
<organism evidence="3 4">
    <name type="scientific">Candidatus Egerieousia excrementavium</name>
    <dbReference type="NCBI Taxonomy" id="2840778"/>
    <lineage>
        <taxon>Bacteria</taxon>
        <taxon>Pseudomonadati</taxon>
        <taxon>Bacteroidota</taxon>
        <taxon>Bacteroidia</taxon>
        <taxon>Bacteroidales</taxon>
        <taxon>Candidatus Egerieousia</taxon>
    </lineage>
</organism>
<keyword evidence="1" id="KW-0732">Signal</keyword>
<evidence type="ECO:0000259" key="2">
    <source>
        <dbReference type="SMART" id="SM00481"/>
    </source>
</evidence>
<dbReference type="PANTHER" id="PTHR42924">
    <property type="entry name" value="EXONUCLEASE"/>
    <property type="match status" value="1"/>
</dbReference>
<dbReference type="GO" id="GO:0035312">
    <property type="term" value="F:5'-3' DNA exonuclease activity"/>
    <property type="evidence" value="ECO:0007669"/>
    <property type="project" value="TreeGrafter"/>
</dbReference>
<dbReference type="PANTHER" id="PTHR42924:SF3">
    <property type="entry name" value="POLYMERASE_HISTIDINOL PHOSPHATASE N-TERMINAL DOMAIN-CONTAINING PROTEIN"/>
    <property type="match status" value="1"/>
</dbReference>
<dbReference type="InterPro" id="IPR052018">
    <property type="entry name" value="PHP_domain"/>
</dbReference>
<feature type="domain" description="Polymerase/histidinol phosphatase N-terminal" evidence="2">
    <location>
        <begin position="39"/>
        <end position="116"/>
    </location>
</feature>
<dbReference type="SMART" id="SM00481">
    <property type="entry name" value="POLIIIAc"/>
    <property type="match status" value="1"/>
</dbReference>
<dbReference type="Gene3D" id="2.60.40.3090">
    <property type="match status" value="1"/>
</dbReference>
<dbReference type="SUPFAM" id="SSF89550">
    <property type="entry name" value="PHP domain-like"/>
    <property type="match status" value="1"/>
</dbReference>
<gene>
    <name evidence="3" type="ORF">IAC68_02030</name>
</gene>
<evidence type="ECO:0000313" key="4">
    <source>
        <dbReference type="Proteomes" id="UP000823635"/>
    </source>
</evidence>
<dbReference type="InterPro" id="IPR003141">
    <property type="entry name" value="Pol/His_phosphatase_N"/>
</dbReference>
<dbReference type="InterPro" id="IPR032165">
    <property type="entry name" value="DUF5001"/>
</dbReference>
<dbReference type="PROSITE" id="PS51257">
    <property type="entry name" value="PROKAR_LIPOPROTEIN"/>
    <property type="match status" value="1"/>
</dbReference>
<reference evidence="3" key="2">
    <citation type="journal article" date="2021" name="PeerJ">
        <title>Extensive microbial diversity within the chicken gut microbiome revealed by metagenomics and culture.</title>
        <authorList>
            <person name="Gilroy R."/>
            <person name="Ravi A."/>
            <person name="Getino M."/>
            <person name="Pursley I."/>
            <person name="Horton D.L."/>
            <person name="Alikhan N.F."/>
            <person name="Baker D."/>
            <person name="Gharbi K."/>
            <person name="Hall N."/>
            <person name="Watson M."/>
            <person name="Adriaenssens E.M."/>
            <person name="Foster-Nyarko E."/>
            <person name="Jarju S."/>
            <person name="Secka A."/>
            <person name="Antonio M."/>
            <person name="Oren A."/>
            <person name="Chaudhuri R.R."/>
            <person name="La Ragione R."/>
            <person name="Hildebrand F."/>
            <person name="Pallen M.J."/>
        </authorList>
    </citation>
    <scope>NUCLEOTIDE SEQUENCE</scope>
    <source>
        <strain evidence="3">15467</strain>
    </source>
</reference>
<accession>A0A9D9DM87</accession>
<dbReference type="AlphaFoldDB" id="A0A9D9DM87"/>
<dbReference type="CDD" id="cd12112">
    <property type="entry name" value="PHP_HisPPase_Chlorobi_like"/>
    <property type="match status" value="1"/>
</dbReference>
<evidence type="ECO:0000256" key="1">
    <source>
        <dbReference type="SAM" id="SignalP"/>
    </source>
</evidence>
<dbReference type="GO" id="GO:0004534">
    <property type="term" value="F:5'-3' RNA exonuclease activity"/>
    <property type="evidence" value="ECO:0007669"/>
    <property type="project" value="TreeGrafter"/>
</dbReference>
<dbReference type="InterPro" id="IPR016195">
    <property type="entry name" value="Pol/histidinol_Pase-like"/>
</dbReference>
<protein>
    <submittedName>
        <fullName evidence="3">CehA/McbA family metallohydrolase</fullName>
    </submittedName>
</protein>
<comment type="caution">
    <text evidence="3">The sequence shown here is derived from an EMBL/GenBank/DDBJ whole genome shotgun (WGS) entry which is preliminary data.</text>
</comment>
<dbReference type="Proteomes" id="UP000823635">
    <property type="component" value="Unassembled WGS sequence"/>
</dbReference>
<dbReference type="EMBL" id="JADINB010000046">
    <property type="protein sequence ID" value="MBO8428695.1"/>
    <property type="molecule type" value="Genomic_DNA"/>
</dbReference>
<feature type="signal peptide" evidence="1">
    <location>
        <begin position="1"/>
        <end position="24"/>
    </location>
</feature>